<evidence type="ECO:0000313" key="2">
    <source>
        <dbReference type="EMBL" id="GGZ80211.1"/>
    </source>
</evidence>
<comment type="caution">
    <text evidence="2">The sequence shown here is derived from an EMBL/GenBank/DDBJ whole genome shotgun (WGS) entry which is preliminary data.</text>
</comment>
<reference evidence="2" key="2">
    <citation type="submission" date="2020-09" db="EMBL/GenBank/DDBJ databases">
        <authorList>
            <person name="Sun Q."/>
            <person name="Ohkuma M."/>
        </authorList>
    </citation>
    <scope>NUCLEOTIDE SEQUENCE</scope>
    <source>
        <strain evidence="2">JCM 5016</strain>
    </source>
</reference>
<proteinExistence type="predicted"/>
<reference evidence="2" key="1">
    <citation type="journal article" date="2014" name="Int. J. Syst. Evol. Microbiol.">
        <title>Complete genome sequence of Corynebacterium casei LMG S-19264T (=DSM 44701T), isolated from a smear-ripened cheese.</title>
        <authorList>
            <consortium name="US DOE Joint Genome Institute (JGI-PGF)"/>
            <person name="Walter F."/>
            <person name="Albersmeier A."/>
            <person name="Kalinowski J."/>
            <person name="Ruckert C."/>
        </authorList>
    </citation>
    <scope>NUCLEOTIDE SEQUENCE</scope>
    <source>
        <strain evidence="2">JCM 5016</strain>
    </source>
</reference>
<name>A0A918V816_9ACTN</name>
<keyword evidence="1" id="KW-1133">Transmembrane helix</keyword>
<protein>
    <submittedName>
        <fullName evidence="2">Uncharacterized protein</fullName>
    </submittedName>
</protein>
<dbReference type="RefSeq" id="WP_190056743.1">
    <property type="nucleotide sequence ID" value="NZ_BMWH01000004.1"/>
</dbReference>
<feature type="transmembrane region" description="Helical" evidence="1">
    <location>
        <begin position="81"/>
        <end position="103"/>
    </location>
</feature>
<evidence type="ECO:0000313" key="3">
    <source>
        <dbReference type="Proteomes" id="UP000623010"/>
    </source>
</evidence>
<keyword evidence="1" id="KW-0812">Transmembrane</keyword>
<sequence length="142" mass="15487">MRAAARRLTRRLGRRGALLTLKGTIATLYGYGQIVAPAHDRRGLTLLLKGMPLKAWATAWIVAGVVALVCAWLPPRRDWPGFFAVWGITAPWAMSYLAAWWPLGLYERGWVPAIIFGAFGSVCLVAAGWPEPPARSEASGET</sequence>
<feature type="transmembrane region" description="Helical" evidence="1">
    <location>
        <begin position="109"/>
        <end position="129"/>
    </location>
</feature>
<evidence type="ECO:0000256" key="1">
    <source>
        <dbReference type="SAM" id="Phobius"/>
    </source>
</evidence>
<accession>A0A918V816</accession>
<keyword evidence="1" id="KW-0472">Membrane</keyword>
<organism evidence="2 3">
    <name type="scientific">Streptomyces echinoruber</name>
    <dbReference type="NCBI Taxonomy" id="68898"/>
    <lineage>
        <taxon>Bacteria</taxon>
        <taxon>Bacillati</taxon>
        <taxon>Actinomycetota</taxon>
        <taxon>Actinomycetes</taxon>
        <taxon>Kitasatosporales</taxon>
        <taxon>Streptomycetaceae</taxon>
        <taxon>Streptomyces</taxon>
    </lineage>
</organism>
<feature type="transmembrane region" description="Helical" evidence="1">
    <location>
        <begin position="56"/>
        <end position="74"/>
    </location>
</feature>
<dbReference type="Proteomes" id="UP000623010">
    <property type="component" value="Unassembled WGS sequence"/>
</dbReference>
<keyword evidence="3" id="KW-1185">Reference proteome</keyword>
<dbReference type="EMBL" id="BMWH01000004">
    <property type="protein sequence ID" value="GGZ80211.1"/>
    <property type="molecule type" value="Genomic_DNA"/>
</dbReference>
<gene>
    <name evidence="2" type="ORF">GCM10010389_17430</name>
</gene>
<dbReference type="AlphaFoldDB" id="A0A918V816"/>